<dbReference type="AlphaFoldDB" id="A0A6A6FR80"/>
<organism evidence="1 2">
    <name type="scientific">Cercospora zeae-maydis SCOH1-5</name>
    <dbReference type="NCBI Taxonomy" id="717836"/>
    <lineage>
        <taxon>Eukaryota</taxon>
        <taxon>Fungi</taxon>
        <taxon>Dikarya</taxon>
        <taxon>Ascomycota</taxon>
        <taxon>Pezizomycotina</taxon>
        <taxon>Dothideomycetes</taxon>
        <taxon>Dothideomycetidae</taxon>
        <taxon>Mycosphaerellales</taxon>
        <taxon>Mycosphaerellaceae</taxon>
        <taxon>Cercospora</taxon>
    </lineage>
</organism>
<sequence length="141" mass="15348">MSPKGIIEHDVKRPLHGAKGILTNVEGCKFEQASSRLLKGEEFAISAPTSCGVGTSNEEFCGMVFTIEDTITTNNRTINGSSSIDSKYDDLFAMLSQKTMGPFPAVSSVRSNYVAVLPVGQDALLYWIPFLVRQQPEDVAM</sequence>
<name>A0A6A6FR80_9PEZI</name>
<proteinExistence type="predicted"/>
<reference evidence="1" key="1">
    <citation type="journal article" date="2020" name="Stud. Mycol.">
        <title>101 Dothideomycetes genomes: a test case for predicting lifestyles and emergence of pathogens.</title>
        <authorList>
            <person name="Haridas S."/>
            <person name="Albert R."/>
            <person name="Binder M."/>
            <person name="Bloem J."/>
            <person name="Labutti K."/>
            <person name="Salamov A."/>
            <person name="Andreopoulos B."/>
            <person name="Baker S."/>
            <person name="Barry K."/>
            <person name="Bills G."/>
            <person name="Bluhm B."/>
            <person name="Cannon C."/>
            <person name="Castanera R."/>
            <person name="Culley D."/>
            <person name="Daum C."/>
            <person name="Ezra D."/>
            <person name="Gonzalez J."/>
            <person name="Henrissat B."/>
            <person name="Kuo A."/>
            <person name="Liang C."/>
            <person name="Lipzen A."/>
            <person name="Lutzoni F."/>
            <person name="Magnuson J."/>
            <person name="Mondo S."/>
            <person name="Nolan M."/>
            <person name="Ohm R."/>
            <person name="Pangilinan J."/>
            <person name="Park H.-J."/>
            <person name="Ramirez L."/>
            <person name="Alfaro M."/>
            <person name="Sun H."/>
            <person name="Tritt A."/>
            <person name="Yoshinaga Y."/>
            <person name="Zwiers L.-H."/>
            <person name="Turgeon B."/>
            <person name="Goodwin S."/>
            <person name="Spatafora J."/>
            <person name="Crous P."/>
            <person name="Grigoriev I."/>
        </authorList>
    </citation>
    <scope>NUCLEOTIDE SEQUENCE</scope>
    <source>
        <strain evidence="1">SCOH1-5</strain>
    </source>
</reference>
<evidence type="ECO:0000313" key="1">
    <source>
        <dbReference type="EMBL" id="KAF2215678.1"/>
    </source>
</evidence>
<dbReference type="EMBL" id="ML992665">
    <property type="protein sequence ID" value="KAF2215678.1"/>
    <property type="molecule type" value="Genomic_DNA"/>
</dbReference>
<keyword evidence="2" id="KW-1185">Reference proteome</keyword>
<dbReference type="Proteomes" id="UP000799539">
    <property type="component" value="Unassembled WGS sequence"/>
</dbReference>
<gene>
    <name evidence="1" type="ORF">CERZMDRAFT_94078</name>
</gene>
<protein>
    <submittedName>
        <fullName evidence="1">Uncharacterized protein</fullName>
    </submittedName>
</protein>
<evidence type="ECO:0000313" key="2">
    <source>
        <dbReference type="Proteomes" id="UP000799539"/>
    </source>
</evidence>
<accession>A0A6A6FR80</accession>
<dbReference type="OrthoDB" id="10520611at2759"/>